<dbReference type="Proteomes" id="UP001231189">
    <property type="component" value="Unassembled WGS sequence"/>
</dbReference>
<dbReference type="PANTHER" id="PTHR47926">
    <property type="entry name" value="PENTATRICOPEPTIDE REPEAT-CONTAINING PROTEIN"/>
    <property type="match status" value="1"/>
</dbReference>
<evidence type="ECO:0000256" key="2">
    <source>
        <dbReference type="ARBA" id="ARBA00022946"/>
    </source>
</evidence>
<reference evidence="3" key="1">
    <citation type="submission" date="2023-07" db="EMBL/GenBank/DDBJ databases">
        <title>A chromosome-level genome assembly of Lolium multiflorum.</title>
        <authorList>
            <person name="Chen Y."/>
            <person name="Copetti D."/>
            <person name="Kolliker R."/>
            <person name="Studer B."/>
        </authorList>
    </citation>
    <scope>NUCLEOTIDE SEQUENCE</scope>
    <source>
        <strain evidence="3">02402/16</strain>
        <tissue evidence="3">Leaf</tissue>
    </source>
</reference>
<name>A0AAD8WME0_LOLMU</name>
<dbReference type="InterPro" id="IPR011990">
    <property type="entry name" value="TPR-like_helical_dom_sf"/>
</dbReference>
<proteinExistence type="predicted"/>
<evidence type="ECO:0000313" key="3">
    <source>
        <dbReference type="EMBL" id="KAK1667376.1"/>
    </source>
</evidence>
<accession>A0AAD8WME0</accession>
<evidence type="ECO:0008006" key="5">
    <source>
        <dbReference type="Google" id="ProtNLM"/>
    </source>
</evidence>
<dbReference type="GO" id="GO:0003723">
    <property type="term" value="F:RNA binding"/>
    <property type="evidence" value="ECO:0007669"/>
    <property type="project" value="InterPro"/>
</dbReference>
<organism evidence="3 4">
    <name type="scientific">Lolium multiflorum</name>
    <name type="common">Italian ryegrass</name>
    <name type="synonym">Lolium perenne subsp. multiflorum</name>
    <dbReference type="NCBI Taxonomy" id="4521"/>
    <lineage>
        <taxon>Eukaryota</taxon>
        <taxon>Viridiplantae</taxon>
        <taxon>Streptophyta</taxon>
        <taxon>Embryophyta</taxon>
        <taxon>Tracheophyta</taxon>
        <taxon>Spermatophyta</taxon>
        <taxon>Magnoliopsida</taxon>
        <taxon>Liliopsida</taxon>
        <taxon>Poales</taxon>
        <taxon>Poaceae</taxon>
        <taxon>BOP clade</taxon>
        <taxon>Pooideae</taxon>
        <taxon>Poodae</taxon>
        <taxon>Poeae</taxon>
        <taxon>Poeae Chloroplast Group 2 (Poeae type)</taxon>
        <taxon>Loliodinae</taxon>
        <taxon>Loliinae</taxon>
        <taxon>Lolium</taxon>
    </lineage>
</organism>
<sequence>MGFEGHVIVARSLVLVYSKGGGIRDTDALGVFPEMQRKPSEFDHLDQIAEILQRPWAVHGDAQEECHQGATVIAGHTQEGQVKEALELFQRFWSSGARADWHIMSSVVGVFANFVLVEQEAGAQVHNYMVKDLAGHDMSVVNSLVDMYLKRGLTDEADRRLQETAARNVVSWTTLINGLRKHSHGNKTVDMCEEMQLKGPLGPHEERHRPPVLLGDAPRLAAEPETGALRVDLLGRTGKLTEAGDLITTMAMATAVGVWQTLLGAWVHKDAAVGREAGETPGYGWGQPSELPDVVEHLRQGRAGAVGWRSSRRHTSFTVPVTTRSLHVLQDVESSVTGGGTGLHDVDQACDAESLRAHIERLAVGLWPLAAAAP</sequence>
<dbReference type="PANTHER" id="PTHR47926:SF504">
    <property type="entry name" value="(WILD MALAYSIAN BANANA) HYPOTHETICAL PROTEIN"/>
    <property type="match status" value="1"/>
</dbReference>
<evidence type="ECO:0000313" key="4">
    <source>
        <dbReference type="Proteomes" id="UP001231189"/>
    </source>
</evidence>
<keyword evidence="1" id="KW-0677">Repeat</keyword>
<evidence type="ECO:0000256" key="1">
    <source>
        <dbReference type="ARBA" id="ARBA00022737"/>
    </source>
</evidence>
<dbReference type="NCBIfam" id="TIGR00756">
    <property type="entry name" value="PPR"/>
    <property type="match status" value="1"/>
</dbReference>
<keyword evidence="4" id="KW-1185">Reference proteome</keyword>
<dbReference type="Pfam" id="PF01535">
    <property type="entry name" value="PPR"/>
    <property type="match status" value="3"/>
</dbReference>
<protein>
    <recommendedName>
        <fullName evidence="5">Pentatricopeptide repeat-containing protein</fullName>
    </recommendedName>
</protein>
<dbReference type="GO" id="GO:0009451">
    <property type="term" value="P:RNA modification"/>
    <property type="evidence" value="ECO:0007669"/>
    <property type="project" value="InterPro"/>
</dbReference>
<dbReference type="EMBL" id="JAUUTY010000003">
    <property type="protein sequence ID" value="KAK1667376.1"/>
    <property type="molecule type" value="Genomic_DNA"/>
</dbReference>
<dbReference type="AlphaFoldDB" id="A0AAD8WME0"/>
<keyword evidence="2" id="KW-0809">Transit peptide</keyword>
<gene>
    <name evidence="3" type="ORF">QYE76_055535</name>
</gene>
<dbReference type="Gene3D" id="1.25.40.10">
    <property type="entry name" value="Tetratricopeptide repeat domain"/>
    <property type="match status" value="1"/>
</dbReference>
<dbReference type="InterPro" id="IPR046960">
    <property type="entry name" value="PPR_At4g14850-like_plant"/>
</dbReference>
<dbReference type="InterPro" id="IPR002885">
    <property type="entry name" value="PPR_rpt"/>
</dbReference>
<comment type="caution">
    <text evidence="3">The sequence shown here is derived from an EMBL/GenBank/DDBJ whole genome shotgun (WGS) entry which is preliminary data.</text>
</comment>